<evidence type="ECO:0008006" key="4">
    <source>
        <dbReference type="Google" id="ProtNLM"/>
    </source>
</evidence>
<evidence type="ECO:0000313" key="2">
    <source>
        <dbReference type="EMBL" id="RDC63555.1"/>
    </source>
</evidence>
<reference evidence="2 3" key="1">
    <citation type="submission" date="2018-04" db="EMBL/GenBank/DDBJ databases">
        <title>Adhaeribacter sp. HMF7616 genome sequencing and assembly.</title>
        <authorList>
            <person name="Kang H."/>
            <person name="Kang J."/>
            <person name="Cha I."/>
            <person name="Kim H."/>
            <person name="Joh K."/>
        </authorList>
    </citation>
    <scope>NUCLEOTIDE SEQUENCE [LARGE SCALE GENOMIC DNA]</scope>
    <source>
        <strain evidence="2 3">HMF7616</strain>
    </source>
</reference>
<evidence type="ECO:0000313" key="3">
    <source>
        <dbReference type="Proteomes" id="UP000253919"/>
    </source>
</evidence>
<dbReference type="Proteomes" id="UP000253919">
    <property type="component" value="Unassembled WGS sequence"/>
</dbReference>
<proteinExistence type="predicted"/>
<evidence type="ECO:0000256" key="1">
    <source>
        <dbReference type="SAM" id="SignalP"/>
    </source>
</evidence>
<dbReference type="EMBL" id="QASA01000001">
    <property type="protein sequence ID" value="RDC63555.1"/>
    <property type="molecule type" value="Genomic_DNA"/>
</dbReference>
<gene>
    <name evidence="2" type="ORF">AHMF7616_02160</name>
</gene>
<dbReference type="Gene3D" id="3.40.50.10610">
    <property type="entry name" value="ABC-type transport auxiliary lipoprotein component"/>
    <property type="match status" value="1"/>
</dbReference>
<protein>
    <recommendedName>
        <fullName evidence="4">Secreted protein</fullName>
    </recommendedName>
</protein>
<sequence length="217" mass="24561">MKTLCLLVFLVWSSTLVHAQGFLSESSKQIFTSPQLPKQIRTHQTVAILPVEAKITYAKLPKNFNAKVHQEQEARLGQNIQKSLYTYFARRVKSYSVTFQDVDKTNALLEQAGMYGNLKNFTPDQMAQALGVDAVLNGKFDLEQTQADGSAFVTAVMRRDYVGKTGLGSLTLMLYHGQNGELLWRFFKIVDDDFTAANKELVERLMRKVSRNLPYSI</sequence>
<keyword evidence="1" id="KW-0732">Signal</keyword>
<comment type="caution">
    <text evidence="2">The sequence shown here is derived from an EMBL/GenBank/DDBJ whole genome shotgun (WGS) entry which is preliminary data.</text>
</comment>
<dbReference type="RefSeq" id="WP_115372831.1">
    <property type="nucleotide sequence ID" value="NZ_QASA01000001.1"/>
</dbReference>
<dbReference type="AlphaFoldDB" id="A0A369QIY5"/>
<dbReference type="OrthoDB" id="669636at2"/>
<feature type="signal peptide" evidence="1">
    <location>
        <begin position="1"/>
        <end position="19"/>
    </location>
</feature>
<keyword evidence="3" id="KW-1185">Reference proteome</keyword>
<organism evidence="2 3">
    <name type="scientific">Adhaeribacter pallidiroseus</name>
    <dbReference type="NCBI Taxonomy" id="2072847"/>
    <lineage>
        <taxon>Bacteria</taxon>
        <taxon>Pseudomonadati</taxon>
        <taxon>Bacteroidota</taxon>
        <taxon>Cytophagia</taxon>
        <taxon>Cytophagales</taxon>
        <taxon>Hymenobacteraceae</taxon>
        <taxon>Adhaeribacter</taxon>
    </lineage>
</organism>
<accession>A0A369QIY5</accession>
<feature type="chain" id="PRO_5016985312" description="Secreted protein" evidence="1">
    <location>
        <begin position="20"/>
        <end position="217"/>
    </location>
</feature>
<name>A0A369QIY5_9BACT</name>